<accession>A0ABQ3IQX2</accession>
<evidence type="ECO:0000313" key="2">
    <source>
        <dbReference type="Proteomes" id="UP000609802"/>
    </source>
</evidence>
<dbReference type="InterPro" id="IPR036953">
    <property type="entry name" value="GreA/GreB_C_sf"/>
</dbReference>
<dbReference type="EMBL" id="BNCH01000001">
    <property type="protein sequence ID" value="GHE89923.1"/>
    <property type="molecule type" value="Genomic_DNA"/>
</dbReference>
<dbReference type="Gene3D" id="3.10.50.30">
    <property type="entry name" value="Transcription elongation factor, GreA/GreB, C-terminal domain"/>
    <property type="match status" value="1"/>
</dbReference>
<name>A0ABQ3IQX2_9RHOB</name>
<evidence type="ECO:0000313" key="1">
    <source>
        <dbReference type="EMBL" id="GHE89923.1"/>
    </source>
</evidence>
<keyword evidence="2" id="KW-1185">Reference proteome</keyword>
<evidence type="ECO:0008006" key="3">
    <source>
        <dbReference type="Google" id="ProtNLM"/>
    </source>
</evidence>
<proteinExistence type="predicted"/>
<sequence length="150" mass="15721">MFDLSQPDRATIAVHSLGSALLNTPLALPKADHGKLQEHLDACDCALRPSSKLLAYVLANKLMNTRPVEGLHFSDLAVGGSRVTYAIDDETPQTGLLVHRARAGLPSGVIPVASLLGATLIGMRVGQRAPLLNEDGTIGRLAVVDVSGPI</sequence>
<comment type="caution">
    <text evidence="1">The sequence shown here is derived from an EMBL/GenBank/DDBJ whole genome shotgun (WGS) entry which is preliminary data.</text>
</comment>
<reference evidence="2" key="1">
    <citation type="journal article" date="2019" name="Int. J. Syst. Evol. Microbiol.">
        <title>The Global Catalogue of Microorganisms (GCM) 10K type strain sequencing project: providing services to taxonomists for standard genome sequencing and annotation.</title>
        <authorList>
            <consortium name="The Broad Institute Genomics Platform"/>
            <consortium name="The Broad Institute Genome Sequencing Center for Infectious Disease"/>
            <person name="Wu L."/>
            <person name="Ma J."/>
        </authorList>
    </citation>
    <scope>NUCLEOTIDE SEQUENCE [LARGE SCALE GENOMIC DNA]</scope>
    <source>
        <strain evidence="2">KCTC 42443</strain>
    </source>
</reference>
<dbReference type="RefSeq" id="WP_191285133.1">
    <property type="nucleotide sequence ID" value="NZ_BNCH01000001.1"/>
</dbReference>
<organism evidence="1 2">
    <name type="scientific">Aliiroseovarius zhejiangensis</name>
    <dbReference type="NCBI Taxonomy" id="1632025"/>
    <lineage>
        <taxon>Bacteria</taxon>
        <taxon>Pseudomonadati</taxon>
        <taxon>Pseudomonadota</taxon>
        <taxon>Alphaproteobacteria</taxon>
        <taxon>Rhodobacterales</taxon>
        <taxon>Paracoccaceae</taxon>
        <taxon>Aliiroseovarius</taxon>
    </lineage>
</organism>
<protein>
    <recommendedName>
        <fullName evidence="3">Nucleoside-diphosphate kinase</fullName>
    </recommendedName>
</protein>
<gene>
    <name evidence="1" type="ORF">GCM10016455_07790</name>
</gene>
<dbReference type="SUPFAM" id="SSF54534">
    <property type="entry name" value="FKBP-like"/>
    <property type="match status" value="1"/>
</dbReference>
<dbReference type="Proteomes" id="UP000609802">
    <property type="component" value="Unassembled WGS sequence"/>
</dbReference>